<name>A0AAQ1GA17_9GAMM</name>
<dbReference type="InterPro" id="IPR021276">
    <property type="entry name" value="DUF2855"/>
</dbReference>
<accession>A0AAQ1GA17</accession>
<dbReference type="RefSeq" id="WP_088277513.1">
    <property type="nucleotide sequence ID" value="NZ_FNVE01000016.1"/>
</dbReference>
<evidence type="ECO:0000313" key="1">
    <source>
        <dbReference type="EMBL" id="SEG70660.1"/>
    </source>
</evidence>
<dbReference type="EMBL" id="FNVE01000016">
    <property type="protein sequence ID" value="SEG70660.1"/>
    <property type="molecule type" value="Genomic_DNA"/>
</dbReference>
<dbReference type="AlphaFoldDB" id="A0AAQ1GA17"/>
<keyword evidence="2" id="KW-1185">Reference proteome</keyword>
<organism evidence="1 2">
    <name type="scientific">Halopseudomonas aestusnigri</name>
    <dbReference type="NCBI Taxonomy" id="857252"/>
    <lineage>
        <taxon>Bacteria</taxon>
        <taxon>Pseudomonadati</taxon>
        <taxon>Pseudomonadota</taxon>
        <taxon>Gammaproteobacteria</taxon>
        <taxon>Pseudomonadales</taxon>
        <taxon>Pseudomonadaceae</taxon>
        <taxon>Halopseudomonas</taxon>
    </lineage>
</organism>
<dbReference type="Pfam" id="PF11017">
    <property type="entry name" value="DUF2855"/>
    <property type="match status" value="1"/>
</dbReference>
<dbReference type="Proteomes" id="UP000243518">
    <property type="component" value="Unassembled WGS sequence"/>
</dbReference>
<gene>
    <name evidence="1" type="ORF">SAMN05216586_11683</name>
</gene>
<evidence type="ECO:0000313" key="2">
    <source>
        <dbReference type="Proteomes" id="UP000243518"/>
    </source>
</evidence>
<sequence length="371" mass="40899">MTTTCTSLLVNKGNIHECTLQEAPRLQEQDLQDGEVLLDIDHFAFTANNITYATLGDRFGYWDFFPAEAPWGQVPVWGFADVSASRHPDIAVGTRVYGYLPMAGQLRVRPGNLTASSFTDTADHRSHLALAYNQYQFTATDPAYRPELEALQMLLRPLLLTSFLLDDFLQENDCFGAEQIILTSASSKTALGLAFMLQHQRASRDGKPQRIVALTSAGNVSFVAGLGYYDQTIAYDQLDQLDASIPSVLVDFAGNGGLLADVHTHLGDNLTFSSLVGAAHWDQRKTEKNLPGARPEVFFAPGYWAQRSKALGPAELMQRFASLWMPLTRSVGSWMEIRTAAGGEAIRQGYLDTLNGLIRPETGMIMKTLSR</sequence>
<protein>
    <recommendedName>
        <fullName evidence="3">DUF2855 domain-containing protein</fullName>
    </recommendedName>
</protein>
<proteinExistence type="predicted"/>
<reference evidence="1 2" key="1">
    <citation type="submission" date="2016-10" db="EMBL/GenBank/DDBJ databases">
        <authorList>
            <person name="Varghese N."/>
            <person name="Submissions S."/>
        </authorList>
    </citation>
    <scope>NUCLEOTIDE SEQUENCE [LARGE SCALE GENOMIC DNA]</scope>
    <source>
        <strain evidence="1 2">CECT 8317</strain>
    </source>
</reference>
<comment type="caution">
    <text evidence="1">The sequence shown here is derived from an EMBL/GenBank/DDBJ whole genome shotgun (WGS) entry which is preliminary data.</text>
</comment>
<evidence type="ECO:0008006" key="3">
    <source>
        <dbReference type="Google" id="ProtNLM"/>
    </source>
</evidence>